<name>A0ACB6VB09_9ASCO</name>
<dbReference type="Proteomes" id="UP000744676">
    <property type="component" value="Unassembled WGS sequence"/>
</dbReference>
<organism evidence="1 2">
    <name type="scientific">Geotrichum galactomycetum</name>
    <dbReference type="NCBI Taxonomy" id="27317"/>
    <lineage>
        <taxon>Eukaryota</taxon>
        <taxon>Fungi</taxon>
        <taxon>Dikarya</taxon>
        <taxon>Ascomycota</taxon>
        <taxon>Saccharomycotina</taxon>
        <taxon>Dipodascomycetes</taxon>
        <taxon>Dipodascales</taxon>
        <taxon>Dipodascaceae</taxon>
        <taxon>Geotrichum</taxon>
    </lineage>
</organism>
<proteinExistence type="predicted"/>
<reference evidence="1 2" key="1">
    <citation type="journal article" date="2020" name="Front. Microbiol.">
        <title>Phenotypic and Genetic Characterization of the Cheese Ripening Yeast Geotrichum candidum.</title>
        <authorList>
            <person name="Perkins V."/>
            <person name="Vignola S."/>
            <person name="Lessard M.H."/>
            <person name="Plante P.L."/>
            <person name="Corbeil J."/>
            <person name="Dugat-Bony E."/>
            <person name="Frenette M."/>
            <person name="Labrie S."/>
        </authorList>
    </citation>
    <scope>NUCLEOTIDE SEQUENCE [LARGE SCALE GENOMIC DNA]</scope>
    <source>
        <strain evidence="1 2">LMA-1147</strain>
    </source>
</reference>
<sequence length="517" mass="56324">MPPKFDPSEVKIIYLRATGGEVGASSALAPKIGPLGLSPKKVGEDIAKATKNYKGIRVTVQLTIQNRQATVSVVPSASSLVIGALKEPPRDRKKEKNIKHNGSIPLEEIINIAREMRSKSFAKSLEGTVKEILGTAQSVGARINGKPAHLTIDAINNGEVDTMAQFIGKTITLISNSENRYVGILHEINAQDSTVSLRHVRSYGSEGRRNGINEFPPSDRVFEYIVFRGSDVKDLKISDDPPEPLNQPYAGAQQPQRQPAPPGQSAGFGQQAYPGYNSFNQQQQQQNPQHPPQQPAPQQQPPSNASQKSSEAPYPHNPNQDVHYPPSQEIDESSDEETKETETPKSSAAFAASKNQSPAPVPTQPASSKSKLNEFDFAESNAKFSKEALAQEVANAPPSVIPPAGKKDEFYNKSTSFFDNISSATKERIEGTDNNMTGYQRRGEERKLNMETFGQDSVYTNNRGGRGGRGRGGRGNNYRGRGNNYRGRGGYNNNYNNGGYNNNNNGGQFGGYNQGFN</sequence>
<accession>A0ACB6VB09</accession>
<protein>
    <submittedName>
        <fullName evidence="1">Uncharacterized protein</fullName>
    </submittedName>
</protein>
<comment type="caution">
    <text evidence="1">The sequence shown here is derived from an EMBL/GenBank/DDBJ whole genome shotgun (WGS) entry which is preliminary data.</text>
</comment>
<dbReference type="EMBL" id="QVQA01000001">
    <property type="protein sequence ID" value="KAF5103104.1"/>
    <property type="molecule type" value="Genomic_DNA"/>
</dbReference>
<keyword evidence="2" id="KW-1185">Reference proteome</keyword>
<gene>
    <name evidence="1" type="ORF">D0Z00_000082</name>
</gene>
<evidence type="ECO:0000313" key="2">
    <source>
        <dbReference type="Proteomes" id="UP000744676"/>
    </source>
</evidence>
<evidence type="ECO:0000313" key="1">
    <source>
        <dbReference type="EMBL" id="KAF5103104.1"/>
    </source>
</evidence>